<dbReference type="GO" id="GO:0008017">
    <property type="term" value="F:microtubule binding"/>
    <property type="evidence" value="ECO:0007669"/>
    <property type="project" value="TreeGrafter"/>
</dbReference>
<feature type="compositionally biased region" description="Low complexity" evidence="1">
    <location>
        <begin position="955"/>
        <end position="966"/>
    </location>
</feature>
<evidence type="ECO:0000313" key="3">
    <source>
        <dbReference type="WBParaSite" id="Smp_152260.1"/>
    </source>
</evidence>
<dbReference type="ExpressionAtlas" id="A0A3Q0KQ86">
    <property type="expression patterns" value="baseline"/>
</dbReference>
<dbReference type="AlphaFoldDB" id="A0A3Q0KQ86"/>
<feature type="region of interest" description="Disordered" evidence="1">
    <location>
        <begin position="954"/>
        <end position="980"/>
    </location>
</feature>
<feature type="region of interest" description="Disordered" evidence="1">
    <location>
        <begin position="1420"/>
        <end position="1448"/>
    </location>
</feature>
<dbReference type="PANTHER" id="PTHR21567">
    <property type="entry name" value="CLASP"/>
    <property type="match status" value="1"/>
</dbReference>
<dbReference type="InParanoid" id="A0A3Q0KQ86"/>
<feature type="compositionally biased region" description="Polar residues" evidence="1">
    <location>
        <begin position="1589"/>
        <end position="1637"/>
    </location>
</feature>
<organism evidence="2 3">
    <name type="scientific">Schistosoma mansoni</name>
    <name type="common">Blood fluke</name>
    <dbReference type="NCBI Taxonomy" id="6183"/>
    <lineage>
        <taxon>Eukaryota</taxon>
        <taxon>Metazoa</taxon>
        <taxon>Spiralia</taxon>
        <taxon>Lophotrochozoa</taxon>
        <taxon>Platyhelminthes</taxon>
        <taxon>Trematoda</taxon>
        <taxon>Digenea</taxon>
        <taxon>Strigeidida</taxon>
        <taxon>Schistosomatoidea</taxon>
        <taxon>Schistosomatidae</taxon>
        <taxon>Schistosoma</taxon>
    </lineage>
</organism>
<feature type="region of interest" description="Disordered" evidence="1">
    <location>
        <begin position="1959"/>
        <end position="1990"/>
    </location>
</feature>
<feature type="compositionally biased region" description="Polar residues" evidence="1">
    <location>
        <begin position="1693"/>
        <end position="1745"/>
    </location>
</feature>
<feature type="compositionally biased region" description="Low complexity" evidence="1">
    <location>
        <begin position="812"/>
        <end position="823"/>
    </location>
</feature>
<dbReference type="SUPFAM" id="SSF48371">
    <property type="entry name" value="ARM repeat"/>
    <property type="match status" value="1"/>
</dbReference>
<dbReference type="InterPro" id="IPR011989">
    <property type="entry name" value="ARM-like"/>
</dbReference>
<keyword evidence="2" id="KW-1185">Reference proteome</keyword>
<feature type="compositionally biased region" description="Polar residues" evidence="1">
    <location>
        <begin position="1420"/>
        <end position="1431"/>
    </location>
</feature>
<feature type="compositionally biased region" description="Polar residues" evidence="1">
    <location>
        <begin position="1314"/>
        <end position="1332"/>
    </location>
</feature>
<accession>A0A3Q0KQ86</accession>
<feature type="region of interest" description="Disordered" evidence="1">
    <location>
        <begin position="914"/>
        <end position="934"/>
    </location>
</feature>
<feature type="compositionally biased region" description="Acidic residues" evidence="1">
    <location>
        <begin position="1130"/>
        <end position="1142"/>
    </location>
</feature>
<feature type="compositionally biased region" description="Low complexity" evidence="1">
    <location>
        <begin position="692"/>
        <end position="703"/>
    </location>
</feature>
<feature type="compositionally biased region" description="Low complexity" evidence="1">
    <location>
        <begin position="1959"/>
        <end position="1982"/>
    </location>
</feature>
<feature type="region of interest" description="Disordered" evidence="1">
    <location>
        <begin position="665"/>
        <end position="709"/>
    </location>
</feature>
<feature type="region of interest" description="Disordered" evidence="1">
    <location>
        <begin position="714"/>
        <end position="733"/>
    </location>
</feature>
<feature type="region of interest" description="Disordered" evidence="1">
    <location>
        <begin position="1578"/>
        <end position="1760"/>
    </location>
</feature>
<dbReference type="Gene3D" id="1.25.10.10">
    <property type="entry name" value="Leucine-rich Repeat Variant"/>
    <property type="match status" value="2"/>
</dbReference>
<sequence>MTTVGHISKAGCTTIEGKYCSLTGVPHSCVFTNYLDVCWTKPDSVLCALNKTENTLNALLSSGDLCVDICSCISINIERLISALVFSLSSEDILCRRSATQNLRLILRVVLFCLELPRLDACIDSLVRHGLSASSHSSVRLSLCSALPQILTPDLFHSYDRKDIACHFEPIFFSLIDCFISSFGNKSVYKNSFVSLLKLFGDELYNFLRDTWKCRNADGMLSDVHLKLFHRWSDGISLTCPGNEYRQKCVQHSYSYPNETCLQIFQTPSVKTVSPDRTDLDNDSIVTGCASICYKDVGHLMSHSTFNQLVSHFKKTAYKPNDNGYDIHQVTEEIRKAVVSSTNTSSGRRVLFGFSGSEKFANCKPSGELSHCRPLLCLMELLKIFVRDSDLNVTLCSLEIATLLTQPFQSRISVNFSESPCRIIDDLSADSSDWFAHQLLDMIYFALSDSRLDVRVAGTKLSLAVASLPFCAMIVVREVGGRVLTYYSEYDTKMSDREEECAYFKLSTDRIHLLHQESVDLITSLLLTLPSSEFDLPEVCKLIVLPGLTDLKLLVRIATLDCVAVVAHHLGTDNLDCLLIVVSQADNFLLKTAGNFLQQSYLEKDDNHNSSTKYSTLTEAVQKRLIKCQLPQLDSHSRVIRTNNYNNVPGAWILVNTLGLSSNQNTDSHLKSHNSTGEGFNTNTPSTVSGIQPSQFTTSTTQSDILSNRSIAEKVKSNYRRRPSAGLTHRQKQLPWDPRISIDLSSSYPSKKSSRLIRRNSNCNLFTVNNSNNLPIKNNHISNHLVNNIENDMLTDNNTGYNPLSSKIYADNKCNNDNNNSDIDNNEHNNNDDYDDEVDHNLDAKSRTIHRTAVVVVSGKHNPQHLQLCESQRKLQDNSNRTIHNSISPSNIKPEYINLSSAKRFNAKSQLSELSSQSLPASGRLSPTSSKILSSDPSSIEIAKVYPLRSSLCMSKSGSNSEEPSSFNTPRRKPRLAPIRQSDHSILWTSQNQNSHLNSMYPSSLLPTRATLVRQSNRSRPALNQVFNNINTNTENYLECNRFGYNIITSNNPLNTYHSTSCISPRKSVNKNNRNIQSDRIVTSSVDNFNYNNINTISTTSRSNHTEYDSFYYSHNDDNDTVEEEIYDEDYESDEEFTDGDDLDGRSNDTSSNSKINNTFWRSNRSTKPNSLPASALPLNLHNNDSALPNSPSSEIPEVSSIRSAASHRRAMRLFEEAEKRRQSESFNNLQILSTSSTPLSSIRITKMNNTELSNNTNRLNSDIHPVNSTLSGPVLTPAVVPAMSSQRFIPGKSSAKKSANRSYEIVNDADRLLNNSGTDDNSSPKTPTNFGSDKKQTQSQSQQQFTKHSQVVTTVSSKYNPYVGASFRENRDYIGVVIGRAAVTPSPITTIDMHQHYQSIERRPLKGQHNIQSSIGNTGNALNPLMSTDLSTTSSSTSSTSTTTTTTVPAPLSTSFNIVGRGLFDQPLLVTNGKSNTILSSSQSLNKLSINTNINSSGRQTPANYKHNEHNQLEHGIHHLSKDNELEGSNILLGIGLNDTSNVTSTNSSLNVCDIDSKGGTQEACVSHSFRQRILQKKSKKLQKLRDNSTLSKQAPNTSLSSLQPSEYNSNQVNSESINNTTLNLDNDKSFSSLDSSEYPPSHSTWPPPSSNNTRMNYPSKPEESSPKLKSGHTPSGVSLLPPTRRRLPAENSLSKGSRSTSQNSVNNTIINHSEYSNVDSNESTNSNLHCTDNPITNSDTSLKLSDYDKNPLPDKPQLNKVRSVVSLAGTPPTLPSALNLINSNDWEDKVAGLELLAQIVTEQSVHLVQTTQTGSASAGSSRQPATNLSSSAPTLILTTETLSQAVQAVITECRNLRSQVSRQAVQTMGSLFQGLNRAMDPHVDVCIRVLLSKTGEAAAAFLRDEVSVIMDEVIQHASPSRTLQALIQHGIGHKNPAVRLQTALLVSRIVENLSNHGRMNLSNRNNINRGSGGNNSNNNNPTVGRLSSWGSTGNLNSVNSATLSSSNSVFLGGFMERLVGALSQFLTDGNQETRYYGRRLLSTLMQHPDFERTAQRQLTGQPFRAVKEAIDQIHQKGVGDLPPSVSSSAGSRRRGFSPATRSRGPSAGGLGSKV</sequence>
<dbReference type="InterPro" id="IPR016024">
    <property type="entry name" value="ARM-type_fold"/>
</dbReference>
<feature type="compositionally biased region" description="Low complexity" evidence="1">
    <location>
        <begin position="1432"/>
        <end position="1448"/>
    </location>
</feature>
<dbReference type="GO" id="GO:0000226">
    <property type="term" value="P:microtubule cytoskeleton organization"/>
    <property type="evidence" value="ECO:0007669"/>
    <property type="project" value="TreeGrafter"/>
</dbReference>
<protein>
    <submittedName>
        <fullName evidence="3">Lysosomal trafficking regulator lyst</fullName>
    </submittedName>
</protein>
<name>A0A3Q0KQ86_SCHMA</name>
<feature type="region of interest" description="Disordered" evidence="1">
    <location>
        <begin position="812"/>
        <end position="837"/>
    </location>
</feature>
<feature type="region of interest" description="Disordered" evidence="1">
    <location>
        <begin position="2078"/>
        <end position="2116"/>
    </location>
</feature>
<reference evidence="2" key="1">
    <citation type="journal article" date="2012" name="PLoS Negl. Trop. Dis.">
        <title>A systematically improved high quality genome and transcriptome of the human blood fluke Schistosoma mansoni.</title>
        <authorList>
            <person name="Protasio A.V."/>
            <person name="Tsai I.J."/>
            <person name="Babbage A."/>
            <person name="Nichol S."/>
            <person name="Hunt M."/>
            <person name="Aslett M.A."/>
            <person name="De Silva N."/>
            <person name="Velarde G.S."/>
            <person name="Anderson T.J."/>
            <person name="Clark R.C."/>
            <person name="Davidson C."/>
            <person name="Dillon G.P."/>
            <person name="Holroyd N.E."/>
            <person name="LoVerde P.T."/>
            <person name="Lloyd C."/>
            <person name="McQuillan J."/>
            <person name="Oliveira G."/>
            <person name="Otto T.D."/>
            <person name="Parker-Manuel S.J."/>
            <person name="Quail M.A."/>
            <person name="Wilson R.A."/>
            <person name="Zerlotini A."/>
            <person name="Dunne D.W."/>
            <person name="Berriman M."/>
        </authorList>
    </citation>
    <scope>NUCLEOTIDE SEQUENCE [LARGE SCALE GENOMIC DNA]</scope>
    <source>
        <strain evidence="2">Puerto Rican</strain>
    </source>
</reference>
<dbReference type="Proteomes" id="UP000008854">
    <property type="component" value="Unassembled WGS sequence"/>
</dbReference>
<feature type="region of interest" description="Disordered" evidence="1">
    <location>
        <begin position="1130"/>
        <end position="1177"/>
    </location>
</feature>
<dbReference type="WBParaSite" id="Smp_152260.1">
    <property type="protein sequence ID" value="Smp_152260.1"/>
    <property type="gene ID" value="Smp_152260"/>
</dbReference>
<feature type="compositionally biased region" description="Polar residues" evidence="1">
    <location>
        <begin position="1148"/>
        <end position="1173"/>
    </location>
</feature>
<evidence type="ECO:0000256" key="1">
    <source>
        <dbReference type="SAM" id="MobiDB-lite"/>
    </source>
</evidence>
<evidence type="ECO:0000313" key="2">
    <source>
        <dbReference type="Proteomes" id="UP000008854"/>
    </source>
</evidence>
<reference evidence="3" key="2">
    <citation type="submission" date="2018-12" db="UniProtKB">
        <authorList>
            <consortium name="WormBaseParasite"/>
        </authorList>
    </citation>
    <scope>IDENTIFICATION</scope>
    <source>
        <strain evidence="3">Puerto Rican</strain>
    </source>
</reference>
<dbReference type="GO" id="GO:0005881">
    <property type="term" value="C:cytoplasmic microtubule"/>
    <property type="evidence" value="ECO:0007669"/>
    <property type="project" value="TreeGrafter"/>
</dbReference>
<feature type="region of interest" description="Disordered" evidence="1">
    <location>
        <begin position="1310"/>
        <end position="1352"/>
    </location>
</feature>
<proteinExistence type="predicted"/>
<dbReference type="PANTHER" id="PTHR21567:SF87">
    <property type="entry name" value="CRESCERIN-LIKE PROTEIN CHE-12"/>
    <property type="match status" value="1"/>
</dbReference>
<feature type="compositionally biased region" description="Polar residues" evidence="1">
    <location>
        <begin position="665"/>
        <end position="691"/>
    </location>
</feature>
<feature type="compositionally biased region" description="Low complexity" evidence="1">
    <location>
        <begin position="1338"/>
        <end position="1351"/>
    </location>
</feature>